<sequence>MSLDEASSRLLTHPIIIVTQRKPSDVGLPRVIVYGYDGLPMHLVNPDEEAALLALPFPDYVSGSEEPEQGPPSPDYVPGIEYLEYLAPSDDEILVKDQPHAADASPIALSTGYIADSDPEEDPDDESEDGPTDYPADRGDDDYSSGDDTDVEDVEEASKEDKEEEEEHLASADSTAVSSSIDHVPSAEETKPFKTNESAATPPPPPAYRTTARMSVRSQAPIPFPPEAELARLLAIPTTPPSPLTPLSSSLPQIPSPPLHDSGGVAHITITSTTYHHLLLYIPSTDRRADIPEVVLPPRKRLCIAPGPRFEVGESSSAAATRPTRGHRADYGFIGTLDAELRRDRVREMGYGITNVWEDLTEATEEVPPTSVAELSQRVTDLVTTIRQDTNEIYVRFEDAQDDQGLLRGQVNMLYKERQYHLNTSMLVESISDSYSDSRHPHLFTGGTGYDIASHTTSLQTQLIAALGRIDTLEARDPAHTNDPEDADSCISTALLQQKYTWWDAGTNSDSNVVTELGSFDVIIGMDWLAKYHVVIVCDEKLVRIPFRNETLIIRGDGSNRGNETQLNIILCTKTQKYMLKGCHVFLAHVTTKKTEDKSEEKRLEDVPIVQDFPEVFPDTSTLLISFVQDERVIGATARTIRQRFYKTQFLTLGSSGLVCQEEGWIILNVHRLPRTEQANGEESLSTLED</sequence>
<feature type="compositionally biased region" description="Polar residues" evidence="1">
    <location>
        <begin position="172"/>
        <end position="181"/>
    </location>
</feature>
<dbReference type="Pfam" id="PF08284">
    <property type="entry name" value="RVP_2"/>
    <property type="match status" value="1"/>
</dbReference>
<keyword evidence="3" id="KW-1185">Reference proteome</keyword>
<dbReference type="EMBL" id="BQNB010013686">
    <property type="protein sequence ID" value="GJT19044.1"/>
    <property type="molecule type" value="Genomic_DNA"/>
</dbReference>
<evidence type="ECO:0000313" key="3">
    <source>
        <dbReference type="Proteomes" id="UP001151760"/>
    </source>
</evidence>
<organism evidence="2 3">
    <name type="scientific">Tanacetum coccineum</name>
    <dbReference type="NCBI Taxonomy" id="301880"/>
    <lineage>
        <taxon>Eukaryota</taxon>
        <taxon>Viridiplantae</taxon>
        <taxon>Streptophyta</taxon>
        <taxon>Embryophyta</taxon>
        <taxon>Tracheophyta</taxon>
        <taxon>Spermatophyta</taxon>
        <taxon>Magnoliopsida</taxon>
        <taxon>eudicotyledons</taxon>
        <taxon>Gunneridae</taxon>
        <taxon>Pentapetalae</taxon>
        <taxon>asterids</taxon>
        <taxon>campanulids</taxon>
        <taxon>Asterales</taxon>
        <taxon>Asteraceae</taxon>
        <taxon>Asteroideae</taxon>
        <taxon>Anthemideae</taxon>
        <taxon>Anthemidinae</taxon>
        <taxon>Tanacetum</taxon>
    </lineage>
</organism>
<evidence type="ECO:0008006" key="4">
    <source>
        <dbReference type="Google" id="ProtNLM"/>
    </source>
</evidence>
<feature type="compositionally biased region" description="Acidic residues" evidence="1">
    <location>
        <begin position="139"/>
        <end position="155"/>
    </location>
</feature>
<reference evidence="2" key="2">
    <citation type="submission" date="2022-01" db="EMBL/GenBank/DDBJ databases">
        <authorList>
            <person name="Yamashiro T."/>
            <person name="Shiraishi A."/>
            <person name="Satake H."/>
            <person name="Nakayama K."/>
        </authorList>
    </citation>
    <scope>NUCLEOTIDE SEQUENCE</scope>
</reference>
<feature type="compositionally biased region" description="Basic and acidic residues" evidence="1">
    <location>
        <begin position="185"/>
        <end position="194"/>
    </location>
</feature>
<gene>
    <name evidence="2" type="ORF">Tco_0877750</name>
</gene>
<comment type="caution">
    <text evidence="2">The sequence shown here is derived from an EMBL/GenBank/DDBJ whole genome shotgun (WGS) entry which is preliminary data.</text>
</comment>
<accession>A0ABQ5C1Q9</accession>
<name>A0ABQ5C1Q9_9ASTR</name>
<dbReference type="Proteomes" id="UP001151760">
    <property type="component" value="Unassembled WGS sequence"/>
</dbReference>
<proteinExistence type="predicted"/>
<protein>
    <recommendedName>
        <fullName evidence="4">Reverse transcriptase domain-containing protein</fullName>
    </recommendedName>
</protein>
<evidence type="ECO:0000313" key="2">
    <source>
        <dbReference type="EMBL" id="GJT19044.1"/>
    </source>
</evidence>
<evidence type="ECO:0000256" key="1">
    <source>
        <dbReference type="SAM" id="MobiDB-lite"/>
    </source>
</evidence>
<feature type="compositionally biased region" description="Acidic residues" evidence="1">
    <location>
        <begin position="117"/>
        <end position="131"/>
    </location>
</feature>
<feature type="region of interest" description="Disordered" evidence="1">
    <location>
        <begin position="100"/>
        <end position="210"/>
    </location>
</feature>
<reference evidence="2" key="1">
    <citation type="journal article" date="2022" name="Int. J. Mol. Sci.">
        <title>Draft Genome of Tanacetum Coccineum: Genomic Comparison of Closely Related Tanacetum-Family Plants.</title>
        <authorList>
            <person name="Yamashiro T."/>
            <person name="Shiraishi A."/>
            <person name="Nakayama K."/>
            <person name="Satake H."/>
        </authorList>
    </citation>
    <scope>NUCLEOTIDE SEQUENCE</scope>
</reference>